<proteinExistence type="predicted"/>
<dbReference type="SUPFAM" id="SSF82927">
    <property type="entry name" value="Cysteine-rich DNA binding domain, (DM domain)"/>
    <property type="match status" value="2"/>
</dbReference>
<dbReference type="GO" id="GO:0005634">
    <property type="term" value="C:nucleus"/>
    <property type="evidence" value="ECO:0007669"/>
    <property type="project" value="UniProtKB-SubCell"/>
</dbReference>
<keyword evidence="3 5" id="KW-0238">DNA-binding</keyword>
<evidence type="ECO:0000256" key="3">
    <source>
        <dbReference type="ARBA" id="ARBA00023125"/>
    </source>
</evidence>
<dbReference type="AlphaFoldDB" id="A0A8B7PFC4"/>
<dbReference type="GO" id="GO:0000981">
    <property type="term" value="F:DNA-binding transcription factor activity, RNA polymerase II-specific"/>
    <property type="evidence" value="ECO:0007669"/>
    <property type="project" value="TreeGrafter"/>
</dbReference>
<gene>
    <name evidence="9" type="primary">LOC108679779</name>
</gene>
<evidence type="ECO:0000256" key="4">
    <source>
        <dbReference type="ARBA" id="ARBA00023242"/>
    </source>
</evidence>
<dbReference type="InterPro" id="IPR026607">
    <property type="entry name" value="DMRT"/>
</dbReference>
<dbReference type="Gene3D" id="4.10.1040.10">
    <property type="entry name" value="DM DNA-binding domain"/>
    <property type="match status" value="2"/>
</dbReference>
<feature type="compositionally biased region" description="Polar residues" evidence="6">
    <location>
        <begin position="158"/>
        <end position="169"/>
    </location>
</feature>
<comment type="subcellular location">
    <subcellularLocation>
        <location evidence="5">Nucleus</location>
    </subcellularLocation>
</comment>
<dbReference type="Proteomes" id="UP000694843">
    <property type="component" value="Unplaced"/>
</dbReference>
<dbReference type="GO" id="GO:0000978">
    <property type="term" value="F:RNA polymerase II cis-regulatory region sequence-specific DNA binding"/>
    <property type="evidence" value="ECO:0007669"/>
    <property type="project" value="TreeGrafter"/>
</dbReference>
<feature type="domain" description="DM" evidence="7">
    <location>
        <begin position="26"/>
        <end position="71"/>
    </location>
</feature>
<dbReference type="InterPro" id="IPR036407">
    <property type="entry name" value="DM_DNA-bd_sf"/>
</dbReference>
<protein>
    <submittedName>
        <fullName evidence="9">Protein male abnormal 3-like</fullName>
    </submittedName>
</protein>
<keyword evidence="1 5" id="KW-0479">Metal-binding</keyword>
<keyword evidence="4 5" id="KW-0539">Nucleus</keyword>
<evidence type="ECO:0000313" key="8">
    <source>
        <dbReference type="Proteomes" id="UP000694843"/>
    </source>
</evidence>
<keyword evidence="2 5" id="KW-0862">Zinc</keyword>
<dbReference type="InterPro" id="IPR001275">
    <property type="entry name" value="DM_DNA-bd"/>
</dbReference>
<name>A0A8B7PFC4_HYAAZ</name>
<dbReference type="KEGG" id="hazt:108679779"/>
<evidence type="ECO:0000256" key="1">
    <source>
        <dbReference type="ARBA" id="ARBA00022723"/>
    </source>
</evidence>
<evidence type="ECO:0000259" key="7">
    <source>
        <dbReference type="PROSITE" id="PS50809"/>
    </source>
</evidence>
<sequence length="190" mass="21602">MGAYLSDLWDSAASGEQPTTKRKQHCPFCNNHGINRVKKGHVCEYKDCPCMLCQLTAKAQVTFRLQQARWRHQELEMAKNKLTSRQLCAKCRNHEKFSKKHGLKCEFADCNCALCLLTDKCRLVMKLQMRVRREKVTSEISKETDDDEDSNGHGGSQNDGETTAARSLGTSQPKWYRLCDKLCGKLCGSH</sequence>
<evidence type="ECO:0000256" key="6">
    <source>
        <dbReference type="SAM" id="MobiDB-lite"/>
    </source>
</evidence>
<dbReference type="GO" id="GO:0007548">
    <property type="term" value="P:sex differentiation"/>
    <property type="evidence" value="ECO:0007669"/>
    <property type="project" value="TreeGrafter"/>
</dbReference>
<dbReference type="PROSITE" id="PS50809">
    <property type="entry name" value="DM_2"/>
    <property type="match status" value="2"/>
</dbReference>
<feature type="domain" description="DM" evidence="7">
    <location>
        <begin position="88"/>
        <end position="133"/>
    </location>
</feature>
<dbReference type="PANTHER" id="PTHR12322">
    <property type="entry name" value="DOUBLESEX AND MAB-3 RELATED TRANSCRIPTION FACTOR DMRT"/>
    <property type="match status" value="1"/>
</dbReference>
<dbReference type="RefSeq" id="XP_018023996.1">
    <property type="nucleotide sequence ID" value="XM_018168507.2"/>
</dbReference>
<dbReference type="Pfam" id="PF00751">
    <property type="entry name" value="DM"/>
    <property type="match status" value="2"/>
</dbReference>
<feature type="DNA-binding region" description="DM" evidence="5">
    <location>
        <begin position="26"/>
        <end position="71"/>
    </location>
</feature>
<accession>A0A8B7PFC4</accession>
<reference evidence="9" key="1">
    <citation type="submission" date="2025-08" db="UniProtKB">
        <authorList>
            <consortium name="RefSeq"/>
        </authorList>
    </citation>
    <scope>IDENTIFICATION</scope>
    <source>
        <tissue evidence="9">Whole organism</tissue>
    </source>
</reference>
<dbReference type="PANTHER" id="PTHR12322:SF116">
    <property type="entry name" value="DOUBLESEX-MAB RELATED 99B"/>
    <property type="match status" value="1"/>
</dbReference>
<dbReference type="SMART" id="SM00301">
    <property type="entry name" value="DM"/>
    <property type="match status" value="2"/>
</dbReference>
<evidence type="ECO:0000313" key="9">
    <source>
        <dbReference type="RefSeq" id="XP_018023996.1"/>
    </source>
</evidence>
<keyword evidence="8" id="KW-1185">Reference proteome</keyword>
<dbReference type="OMA" id="YANCECT"/>
<dbReference type="OrthoDB" id="6368848at2759"/>
<dbReference type="GeneID" id="108679779"/>
<organism evidence="8 9">
    <name type="scientific">Hyalella azteca</name>
    <name type="common">Amphipod</name>
    <dbReference type="NCBI Taxonomy" id="294128"/>
    <lineage>
        <taxon>Eukaryota</taxon>
        <taxon>Metazoa</taxon>
        <taxon>Ecdysozoa</taxon>
        <taxon>Arthropoda</taxon>
        <taxon>Crustacea</taxon>
        <taxon>Multicrustacea</taxon>
        <taxon>Malacostraca</taxon>
        <taxon>Eumalacostraca</taxon>
        <taxon>Peracarida</taxon>
        <taxon>Amphipoda</taxon>
        <taxon>Senticaudata</taxon>
        <taxon>Talitrida</taxon>
        <taxon>Talitroidea</taxon>
        <taxon>Hyalellidae</taxon>
        <taxon>Hyalella</taxon>
    </lineage>
</organism>
<evidence type="ECO:0000256" key="2">
    <source>
        <dbReference type="ARBA" id="ARBA00022833"/>
    </source>
</evidence>
<evidence type="ECO:0000256" key="5">
    <source>
        <dbReference type="PROSITE-ProRule" id="PRU00070"/>
    </source>
</evidence>
<dbReference type="GO" id="GO:0046872">
    <property type="term" value="F:metal ion binding"/>
    <property type="evidence" value="ECO:0007669"/>
    <property type="project" value="UniProtKB-KW"/>
</dbReference>
<feature type="DNA-binding region" description="DM" evidence="5">
    <location>
        <begin position="88"/>
        <end position="133"/>
    </location>
</feature>
<feature type="region of interest" description="Disordered" evidence="6">
    <location>
        <begin position="135"/>
        <end position="169"/>
    </location>
</feature>